<feature type="chain" id="PRO_5041677895" description="Alpha-glucosidase" evidence="4">
    <location>
        <begin position="21"/>
        <end position="747"/>
    </location>
</feature>
<dbReference type="NCBIfam" id="NF007746">
    <property type="entry name" value="PRK10426.1"/>
    <property type="match status" value="1"/>
</dbReference>
<feature type="transmembrane region" description="Helical" evidence="3">
    <location>
        <begin position="729"/>
        <end position="746"/>
    </location>
</feature>
<dbReference type="InterPro" id="IPR048395">
    <property type="entry name" value="Glyco_hydro_31_C"/>
</dbReference>
<organism evidence="7 8">
    <name type="scientific">Pinctada imbricata</name>
    <name type="common">Atlantic pearl-oyster</name>
    <name type="synonym">Pinctada martensii</name>
    <dbReference type="NCBI Taxonomy" id="66713"/>
    <lineage>
        <taxon>Eukaryota</taxon>
        <taxon>Metazoa</taxon>
        <taxon>Spiralia</taxon>
        <taxon>Lophotrochozoa</taxon>
        <taxon>Mollusca</taxon>
        <taxon>Bivalvia</taxon>
        <taxon>Autobranchia</taxon>
        <taxon>Pteriomorphia</taxon>
        <taxon>Pterioida</taxon>
        <taxon>Pterioidea</taxon>
        <taxon>Pteriidae</taxon>
        <taxon>Pinctada</taxon>
    </lineage>
</organism>
<dbReference type="EMBL" id="VSWD01000005">
    <property type="protein sequence ID" value="KAK3103572.1"/>
    <property type="molecule type" value="Genomic_DNA"/>
</dbReference>
<dbReference type="Gene3D" id="2.60.40.1760">
    <property type="entry name" value="glycosyl hydrolase (family 31)"/>
    <property type="match status" value="1"/>
</dbReference>
<name>A0AA88YM25_PINIB</name>
<dbReference type="Pfam" id="PF01055">
    <property type="entry name" value="Glyco_hydro_31_2nd"/>
    <property type="match status" value="1"/>
</dbReference>
<dbReference type="Pfam" id="PF21365">
    <property type="entry name" value="Glyco_hydro_31_3rd"/>
    <property type="match status" value="1"/>
</dbReference>
<evidence type="ECO:0000256" key="2">
    <source>
        <dbReference type="RuleBase" id="RU361185"/>
    </source>
</evidence>
<keyword evidence="3" id="KW-1133">Transmembrane helix</keyword>
<feature type="domain" description="Glycoside hydrolase family 31 TIM barrel" evidence="5">
    <location>
        <begin position="279"/>
        <end position="576"/>
    </location>
</feature>
<sequence>MKVALPTGLCLLVAMCQCAAKNFSATVAPDNSQFSVSVGRNVVIGHSSKSAMLYVGLGQTVFSEALGNFHIRDYIQDRMGLYQFNYTKGTNQDSVLLQGGPFKVKVTLSTKNNQDLVLSFQNMGQNFTHAWLRLSATADEKIFGGGEQFSHLNLRESSYHSLEFFSSLRADDKVYPMWTREQGVGRDKSSNTTFFADLKTGGGGDFSTTYFPQPTFFSSRNFYMHFTGTGYMTFDFGVPQFHEVMMKGSTINDIYFNSGTSLLVLVQQVSQMLGRMPALPSWAYDGIIMGVQGGTEVMMKRYDEAKAAGVRIRGLWIQDWAGILKTSFGKRLFWNWKWNTTIYAGLDQKIKDLKNDGVRVTTYINPNLNIYGDLYKNASSQGFVVKNQTGQPYLFNFGEFFCGIIDLTNPSAVQWYKTNIIYPMLDLGIRGWMADFGEYLPADAKMFNGQSGEAVHNTWPVLWAKLNREAVEEKNLLGEVVFWMRAGYTGTSNYTTLLWAGDQNVDFSTGDGLPSTIPAALSAGMVGIGMSHFDIGGYTTFGSLGLKRSEELLLRSAEMAIFTPVMRTHEGNQPTYNVQMYSSSGMLGVFHNNLANYTKSVMNEYTTSGTPAQRPLFLMYPDDTETYKIKYQYMYGPDLLVAPVTRPGVTIWTLYLPKGEQWIYTWNNTVVNPGYVHVDAPLGLPPIFYRYNSSFASLFRTFQNYQPINLPQHTTQTPRNISGTVGNTFNPYVMFLCFILISNVLFK</sequence>
<feature type="signal peptide" evidence="4">
    <location>
        <begin position="1"/>
        <end position="20"/>
    </location>
</feature>
<evidence type="ECO:0000256" key="1">
    <source>
        <dbReference type="ARBA" id="ARBA00007806"/>
    </source>
</evidence>
<dbReference type="CDD" id="cd14752">
    <property type="entry name" value="GH31_N"/>
    <property type="match status" value="1"/>
</dbReference>
<evidence type="ECO:0000256" key="4">
    <source>
        <dbReference type="SAM" id="SignalP"/>
    </source>
</evidence>
<feature type="domain" description="Glycosyl hydrolase family 31 C-terminal" evidence="6">
    <location>
        <begin position="609"/>
        <end position="693"/>
    </location>
</feature>
<dbReference type="InterPro" id="IPR013780">
    <property type="entry name" value="Glyco_hydro_b"/>
</dbReference>
<keyword evidence="2" id="KW-0378">Hydrolase</keyword>
<dbReference type="Gene3D" id="2.60.40.1180">
    <property type="entry name" value="Golgi alpha-mannosidase II"/>
    <property type="match status" value="1"/>
</dbReference>
<dbReference type="GO" id="GO:0030246">
    <property type="term" value="F:carbohydrate binding"/>
    <property type="evidence" value="ECO:0007669"/>
    <property type="project" value="InterPro"/>
</dbReference>
<reference evidence="7" key="1">
    <citation type="submission" date="2019-08" db="EMBL/GenBank/DDBJ databases">
        <title>The improved chromosome-level genome for the pearl oyster Pinctada fucata martensii using PacBio sequencing and Hi-C.</title>
        <authorList>
            <person name="Zheng Z."/>
        </authorList>
    </citation>
    <scope>NUCLEOTIDE SEQUENCE</scope>
    <source>
        <strain evidence="7">ZZ-2019</strain>
        <tissue evidence="7">Adductor muscle</tissue>
    </source>
</reference>
<evidence type="ECO:0000259" key="6">
    <source>
        <dbReference type="Pfam" id="PF21365"/>
    </source>
</evidence>
<dbReference type="Proteomes" id="UP001186944">
    <property type="component" value="Unassembled WGS sequence"/>
</dbReference>
<dbReference type="SUPFAM" id="SSF51445">
    <property type="entry name" value="(Trans)glycosidases"/>
    <property type="match status" value="1"/>
</dbReference>
<evidence type="ECO:0000256" key="3">
    <source>
        <dbReference type="SAM" id="Phobius"/>
    </source>
</evidence>
<dbReference type="PANTHER" id="PTHR46959:SF2">
    <property type="entry name" value="SULFOQUINOVOSIDASE"/>
    <property type="match status" value="1"/>
</dbReference>
<dbReference type="InterPro" id="IPR011013">
    <property type="entry name" value="Gal_mutarotase_sf_dom"/>
</dbReference>
<comment type="similarity">
    <text evidence="1 2">Belongs to the glycosyl hydrolase 31 family.</text>
</comment>
<dbReference type="GO" id="GO:0005975">
    <property type="term" value="P:carbohydrate metabolic process"/>
    <property type="evidence" value="ECO:0007669"/>
    <property type="project" value="InterPro"/>
</dbReference>
<dbReference type="PANTHER" id="PTHR46959">
    <property type="entry name" value="SULFOQUINOVOSIDASE"/>
    <property type="match status" value="1"/>
</dbReference>
<keyword evidence="4" id="KW-0732">Signal</keyword>
<gene>
    <name evidence="7" type="ORF">FSP39_020217</name>
</gene>
<dbReference type="GO" id="GO:0090599">
    <property type="term" value="F:alpha-glucosidase activity"/>
    <property type="evidence" value="ECO:0007669"/>
    <property type="project" value="UniProtKB-ARBA"/>
</dbReference>
<keyword evidence="8" id="KW-1185">Reference proteome</keyword>
<accession>A0AA88YM25</accession>
<evidence type="ECO:0000313" key="7">
    <source>
        <dbReference type="EMBL" id="KAK3103572.1"/>
    </source>
</evidence>
<dbReference type="InterPro" id="IPR044112">
    <property type="entry name" value="YihQ_TIM-like"/>
</dbReference>
<dbReference type="InterPro" id="IPR052990">
    <property type="entry name" value="Sulfoquinovosidase_GH31"/>
</dbReference>
<evidence type="ECO:0000313" key="8">
    <source>
        <dbReference type="Proteomes" id="UP001186944"/>
    </source>
</evidence>
<dbReference type="SUPFAM" id="SSF74650">
    <property type="entry name" value="Galactose mutarotase-like"/>
    <property type="match status" value="1"/>
</dbReference>
<comment type="caution">
    <text evidence="7">The sequence shown here is derived from an EMBL/GenBank/DDBJ whole genome shotgun (WGS) entry which is preliminary data.</text>
</comment>
<dbReference type="InterPro" id="IPR017853">
    <property type="entry name" value="GH"/>
</dbReference>
<proteinExistence type="inferred from homology"/>
<dbReference type="Gene3D" id="3.20.20.80">
    <property type="entry name" value="Glycosidases"/>
    <property type="match status" value="1"/>
</dbReference>
<dbReference type="SUPFAM" id="SSF51011">
    <property type="entry name" value="Glycosyl hydrolase domain"/>
    <property type="match status" value="1"/>
</dbReference>
<evidence type="ECO:0008006" key="9">
    <source>
        <dbReference type="Google" id="ProtNLM"/>
    </source>
</evidence>
<keyword evidence="3" id="KW-0472">Membrane</keyword>
<protein>
    <recommendedName>
        <fullName evidence="9">Alpha-glucosidase</fullName>
    </recommendedName>
</protein>
<keyword evidence="3" id="KW-0812">Transmembrane</keyword>
<dbReference type="CDD" id="cd06594">
    <property type="entry name" value="GH31_glucosidase_YihQ"/>
    <property type="match status" value="1"/>
</dbReference>
<evidence type="ECO:0000259" key="5">
    <source>
        <dbReference type="Pfam" id="PF01055"/>
    </source>
</evidence>
<keyword evidence="2" id="KW-0326">Glycosidase</keyword>
<dbReference type="AlphaFoldDB" id="A0AA88YM25"/>
<dbReference type="InterPro" id="IPR000322">
    <property type="entry name" value="Glyco_hydro_31_TIM"/>
</dbReference>